<evidence type="ECO:0000313" key="3">
    <source>
        <dbReference type="Proteomes" id="UP001596050"/>
    </source>
</evidence>
<proteinExistence type="predicted"/>
<evidence type="ECO:0000259" key="1">
    <source>
        <dbReference type="Pfam" id="PF13577"/>
    </source>
</evidence>
<dbReference type="InterPro" id="IPR032710">
    <property type="entry name" value="NTF2-like_dom_sf"/>
</dbReference>
<feature type="domain" description="SnoaL-like" evidence="1">
    <location>
        <begin position="11"/>
        <end position="134"/>
    </location>
</feature>
<evidence type="ECO:0000313" key="2">
    <source>
        <dbReference type="EMBL" id="MFC5463078.1"/>
    </source>
</evidence>
<dbReference type="Gene3D" id="3.10.450.50">
    <property type="match status" value="1"/>
</dbReference>
<protein>
    <submittedName>
        <fullName evidence="2">Nuclear transport factor 2 family protein</fullName>
    </submittedName>
</protein>
<dbReference type="InterPro" id="IPR037401">
    <property type="entry name" value="SnoaL-like"/>
</dbReference>
<dbReference type="CDD" id="cd00531">
    <property type="entry name" value="NTF2_like"/>
    <property type="match status" value="1"/>
</dbReference>
<sequence length="181" mass="20826">MMNASDSAVQKLLAHEDIRHCLMRYARAIDRCDPELLGAVYWPEATDSHGSFEGTAAAFIDWVIPLLRAMDQTMHLLGNILIELEGDKAAVETYFTAYHRIRRHGGEPYDVIVSGRYIDRMECRNGEWRIGERRVVYDWVREFEDSSDWSKPVLGLRFESNRIENDPSYTLFGAARPIQSA</sequence>
<comment type="caution">
    <text evidence="2">The sequence shown here is derived from an EMBL/GenBank/DDBJ whole genome shotgun (WGS) entry which is preliminary data.</text>
</comment>
<keyword evidence="3" id="KW-1185">Reference proteome</keyword>
<gene>
    <name evidence="2" type="ORF">ACFPN5_25005</name>
</gene>
<accession>A0ABW0LB26</accession>
<name>A0ABW0LB26_9BURK</name>
<dbReference type="Proteomes" id="UP001596050">
    <property type="component" value="Unassembled WGS sequence"/>
</dbReference>
<reference evidence="3" key="1">
    <citation type="journal article" date="2019" name="Int. J. Syst. Evol. Microbiol.">
        <title>The Global Catalogue of Microorganisms (GCM) 10K type strain sequencing project: providing services to taxonomists for standard genome sequencing and annotation.</title>
        <authorList>
            <consortium name="The Broad Institute Genomics Platform"/>
            <consortium name="The Broad Institute Genome Sequencing Center for Infectious Disease"/>
            <person name="Wu L."/>
            <person name="Ma J."/>
        </authorList>
    </citation>
    <scope>NUCLEOTIDE SEQUENCE [LARGE SCALE GENOMIC DNA]</scope>
    <source>
        <strain evidence="3">KACC 12649</strain>
    </source>
</reference>
<organism evidence="2 3">
    <name type="scientific">Massilia niabensis</name>
    <dbReference type="NCBI Taxonomy" id="544910"/>
    <lineage>
        <taxon>Bacteria</taxon>
        <taxon>Pseudomonadati</taxon>
        <taxon>Pseudomonadota</taxon>
        <taxon>Betaproteobacteria</taxon>
        <taxon>Burkholderiales</taxon>
        <taxon>Oxalobacteraceae</taxon>
        <taxon>Telluria group</taxon>
        <taxon>Massilia</taxon>
    </lineage>
</organism>
<dbReference type="SUPFAM" id="SSF54427">
    <property type="entry name" value="NTF2-like"/>
    <property type="match status" value="1"/>
</dbReference>
<dbReference type="EMBL" id="JBHSMU010000019">
    <property type="protein sequence ID" value="MFC5463078.1"/>
    <property type="molecule type" value="Genomic_DNA"/>
</dbReference>
<dbReference type="RefSeq" id="WP_379786558.1">
    <property type="nucleotide sequence ID" value="NZ_JBHSMU010000019.1"/>
</dbReference>
<dbReference type="Pfam" id="PF13577">
    <property type="entry name" value="SnoaL_4"/>
    <property type="match status" value="1"/>
</dbReference>